<proteinExistence type="predicted"/>
<gene>
    <name evidence="1" type="ORF">ACFORL_04505</name>
</gene>
<dbReference type="RefSeq" id="WP_382341513.1">
    <property type="nucleotide sequence ID" value="NZ_JBHSAB010000004.1"/>
</dbReference>
<organism evidence="1 2">
    <name type="scientific">Legionella dresdenensis</name>
    <dbReference type="NCBI Taxonomy" id="450200"/>
    <lineage>
        <taxon>Bacteria</taxon>
        <taxon>Pseudomonadati</taxon>
        <taxon>Pseudomonadota</taxon>
        <taxon>Gammaproteobacteria</taxon>
        <taxon>Legionellales</taxon>
        <taxon>Legionellaceae</taxon>
        <taxon>Legionella</taxon>
    </lineage>
</organism>
<protein>
    <submittedName>
        <fullName evidence="1">Uncharacterized protein</fullName>
    </submittedName>
</protein>
<reference evidence="2" key="1">
    <citation type="journal article" date="2019" name="Int. J. Syst. Evol. Microbiol.">
        <title>The Global Catalogue of Microorganisms (GCM) 10K type strain sequencing project: providing services to taxonomists for standard genome sequencing and annotation.</title>
        <authorList>
            <consortium name="The Broad Institute Genomics Platform"/>
            <consortium name="The Broad Institute Genome Sequencing Center for Infectious Disease"/>
            <person name="Wu L."/>
            <person name="Ma J."/>
        </authorList>
    </citation>
    <scope>NUCLEOTIDE SEQUENCE [LARGE SCALE GENOMIC DNA]</scope>
    <source>
        <strain evidence="2">CCUG 59858</strain>
    </source>
</reference>
<keyword evidence="2" id="KW-1185">Reference proteome</keyword>
<sequence>MKSILIERGFLDLCQQIELKKLDTLKRNLLESDSREASFILVWRLHAWISQAHMSCQFDPLIYEVLSRILSQESTRVSYGSDRSAKSGASLNGKAKAIVELKQALNGSYITPFPNHDRYRLNNLLKSIHTETSPRQLLRLLETAEQDLDYVKSARALKFIKKSEIEFIETAIIITATQIEENVYDEMKMLGLKQLLRNYPSKKPYRPKPSETLTTTSNTLQLTANSATIAKEDKLHLECLFLAQEEEAQSLFANSPQSFFKRKHLNINKSRGSTAVIQHHNKKSM</sequence>
<evidence type="ECO:0000313" key="1">
    <source>
        <dbReference type="EMBL" id="MFC3908335.1"/>
    </source>
</evidence>
<name>A0ABV8CDE3_9GAMM</name>
<evidence type="ECO:0000313" key="2">
    <source>
        <dbReference type="Proteomes" id="UP001595758"/>
    </source>
</evidence>
<accession>A0ABV8CDE3</accession>
<dbReference type="Proteomes" id="UP001595758">
    <property type="component" value="Unassembled WGS sequence"/>
</dbReference>
<comment type="caution">
    <text evidence="1">The sequence shown here is derived from an EMBL/GenBank/DDBJ whole genome shotgun (WGS) entry which is preliminary data.</text>
</comment>
<dbReference type="EMBL" id="JBHSAB010000004">
    <property type="protein sequence ID" value="MFC3908335.1"/>
    <property type="molecule type" value="Genomic_DNA"/>
</dbReference>